<reference evidence="6" key="1">
    <citation type="submission" date="2016-12" db="EMBL/GenBank/DDBJ databases">
        <authorList>
            <person name="Herbold C."/>
        </authorList>
    </citation>
    <scope>NUCLEOTIDE SEQUENCE [LARGE SCALE GENOMIC DNA]</scope>
</reference>
<evidence type="ECO:0000313" key="6">
    <source>
        <dbReference type="Proteomes" id="UP000232412"/>
    </source>
</evidence>
<dbReference type="AlphaFoldDB" id="A0A2H1EHN6"/>
<comment type="pathway">
    <text evidence="1">Biopolymer metabolism; poly-(R)-3-hydroxybutanoate biosynthesis.</text>
</comment>
<gene>
    <name evidence="5" type="ORF">NSIN_20789</name>
</gene>
<dbReference type="Proteomes" id="UP000232412">
    <property type="component" value="Unassembled WGS sequence"/>
</dbReference>
<evidence type="ECO:0000256" key="3">
    <source>
        <dbReference type="ARBA" id="ARBA00022752"/>
    </source>
</evidence>
<dbReference type="RefSeq" id="WP_245871913.1">
    <property type="nucleotide sequence ID" value="NZ_FRFC01000003.1"/>
</dbReference>
<dbReference type="Pfam" id="PF09712">
    <property type="entry name" value="PHA_synth_III_E"/>
    <property type="match status" value="1"/>
</dbReference>
<sequence length="191" mass="22347">MSTPDEKKLLTGFKHNSLFWTDLLYLMSNRQQSIAATGPFRKFAINAKNISTETIEMNEDLAEFNKRLGTYYKQLSDTWNDAQGEYTRKVPELPNDVEHIEASKRIWIDIFENYFTRLFDSVEFAENFGKLVTSELEIAKHWNNIASTLLESANMPTKKEMDEVYKELHSLRKRVAKLEKIANKEVQENDK</sequence>
<feature type="coiled-coil region" evidence="4">
    <location>
        <begin position="161"/>
        <end position="188"/>
    </location>
</feature>
<evidence type="ECO:0000313" key="5">
    <source>
        <dbReference type="EMBL" id="SHO45812.1"/>
    </source>
</evidence>
<organism evidence="5 6">
    <name type="scientific">Nitrosotalea sinensis</name>
    <dbReference type="NCBI Taxonomy" id="1499975"/>
    <lineage>
        <taxon>Archaea</taxon>
        <taxon>Nitrososphaerota</taxon>
        <taxon>Nitrososphaeria</taxon>
        <taxon>Nitrosotaleales</taxon>
        <taxon>Nitrosotaleaceae</taxon>
        <taxon>Nitrosotalea</taxon>
    </lineage>
</organism>
<dbReference type="InterPro" id="IPR010123">
    <property type="entry name" value="PHA_synth_III_E"/>
</dbReference>
<dbReference type="EMBL" id="FRFC01000003">
    <property type="protein sequence ID" value="SHO45812.1"/>
    <property type="molecule type" value="Genomic_DNA"/>
</dbReference>
<evidence type="ECO:0000256" key="1">
    <source>
        <dbReference type="ARBA" id="ARBA00004683"/>
    </source>
</evidence>
<keyword evidence="6" id="KW-1185">Reference proteome</keyword>
<dbReference type="GO" id="GO:0042619">
    <property type="term" value="P:poly-hydroxybutyrate biosynthetic process"/>
    <property type="evidence" value="ECO:0007669"/>
    <property type="project" value="UniProtKB-KW"/>
</dbReference>
<proteinExistence type="predicted"/>
<accession>A0A2H1EHN6</accession>
<evidence type="ECO:0000256" key="4">
    <source>
        <dbReference type="SAM" id="Coils"/>
    </source>
</evidence>
<keyword evidence="3" id="KW-0583">PHB biosynthesis</keyword>
<protein>
    <recommendedName>
        <fullName evidence="2">Poly(3-hydroxyalkanoate) polymerase subunit PhaE</fullName>
    </recommendedName>
</protein>
<dbReference type="UniPathway" id="UPA00917"/>
<evidence type="ECO:0000256" key="2">
    <source>
        <dbReference type="ARBA" id="ARBA00019066"/>
    </source>
</evidence>
<keyword evidence="4" id="KW-0175">Coiled coil</keyword>
<name>A0A2H1EHN6_9ARCH</name>